<sequence length="144" mass="16126">MAHSTNTTSNEKTKMATSGIREGYWFYFNDESVDIAVNGSMWSGRETVYVNDNPVSDKREMFKVKSSHTFTHAEQAYRVTFEMDNILTGRLECSLFKNNRLIAKQEKAAFDSAKSFIKIIGVGFLFGLLIGGAALALFMQFAPA</sequence>
<proteinExistence type="predicted"/>
<organism evidence="2 3">
    <name type="scientific">Alteromonas australica</name>
    <dbReference type="NCBI Taxonomy" id="589873"/>
    <lineage>
        <taxon>Bacteria</taxon>
        <taxon>Pseudomonadati</taxon>
        <taxon>Pseudomonadota</taxon>
        <taxon>Gammaproteobacteria</taxon>
        <taxon>Alteromonadales</taxon>
        <taxon>Alteromonadaceae</taxon>
        <taxon>Alteromonas/Salinimonas group</taxon>
        <taxon>Alteromonas</taxon>
    </lineage>
</organism>
<comment type="caution">
    <text evidence="2">The sequence shown here is derived from an EMBL/GenBank/DDBJ whole genome shotgun (WGS) entry which is preliminary data.</text>
</comment>
<gene>
    <name evidence="2" type="ORF">DEB45_00940</name>
</gene>
<dbReference type="AlphaFoldDB" id="A0A358DU63"/>
<protein>
    <submittedName>
        <fullName evidence="2">Uncharacterized protein</fullName>
    </submittedName>
</protein>
<dbReference type="EMBL" id="DONK01000011">
    <property type="protein sequence ID" value="HBU49796.1"/>
    <property type="molecule type" value="Genomic_DNA"/>
</dbReference>
<evidence type="ECO:0000313" key="2">
    <source>
        <dbReference type="EMBL" id="HBU49796.1"/>
    </source>
</evidence>
<keyword evidence="1" id="KW-1133">Transmembrane helix</keyword>
<keyword evidence="1" id="KW-0472">Membrane</keyword>
<dbReference type="RefSeq" id="WP_272965939.1">
    <property type="nucleotide sequence ID" value="NZ_CAJXAX010000002.1"/>
</dbReference>
<name>A0A358DU63_9ALTE</name>
<reference evidence="2 3" key="1">
    <citation type="journal article" date="2018" name="Nat. Biotechnol.">
        <title>A standardized bacterial taxonomy based on genome phylogeny substantially revises the tree of life.</title>
        <authorList>
            <person name="Parks D.H."/>
            <person name="Chuvochina M."/>
            <person name="Waite D.W."/>
            <person name="Rinke C."/>
            <person name="Skarshewski A."/>
            <person name="Chaumeil P.A."/>
            <person name="Hugenholtz P."/>
        </authorList>
    </citation>
    <scope>NUCLEOTIDE SEQUENCE [LARGE SCALE GENOMIC DNA]</scope>
    <source>
        <strain evidence="2">UBA11621</strain>
    </source>
</reference>
<evidence type="ECO:0000256" key="1">
    <source>
        <dbReference type="SAM" id="Phobius"/>
    </source>
</evidence>
<accession>A0A358DU63</accession>
<evidence type="ECO:0000313" key="3">
    <source>
        <dbReference type="Proteomes" id="UP000264779"/>
    </source>
</evidence>
<feature type="transmembrane region" description="Helical" evidence="1">
    <location>
        <begin position="116"/>
        <end position="142"/>
    </location>
</feature>
<dbReference type="Proteomes" id="UP000264779">
    <property type="component" value="Unassembled WGS sequence"/>
</dbReference>
<keyword evidence="1" id="KW-0812">Transmembrane</keyword>